<organism evidence="1 2">
    <name type="scientific">Dreissena polymorpha</name>
    <name type="common">Zebra mussel</name>
    <name type="synonym">Mytilus polymorpha</name>
    <dbReference type="NCBI Taxonomy" id="45954"/>
    <lineage>
        <taxon>Eukaryota</taxon>
        <taxon>Metazoa</taxon>
        <taxon>Spiralia</taxon>
        <taxon>Lophotrochozoa</taxon>
        <taxon>Mollusca</taxon>
        <taxon>Bivalvia</taxon>
        <taxon>Autobranchia</taxon>
        <taxon>Heteroconchia</taxon>
        <taxon>Euheterodonta</taxon>
        <taxon>Imparidentia</taxon>
        <taxon>Neoheterodontei</taxon>
        <taxon>Myida</taxon>
        <taxon>Dreissenoidea</taxon>
        <taxon>Dreissenidae</taxon>
        <taxon>Dreissena</taxon>
    </lineage>
</organism>
<reference evidence="1" key="1">
    <citation type="journal article" date="2019" name="bioRxiv">
        <title>The Genome of the Zebra Mussel, Dreissena polymorpha: A Resource for Invasive Species Research.</title>
        <authorList>
            <person name="McCartney M.A."/>
            <person name="Auch B."/>
            <person name="Kono T."/>
            <person name="Mallez S."/>
            <person name="Zhang Y."/>
            <person name="Obille A."/>
            <person name="Becker A."/>
            <person name="Abrahante J.E."/>
            <person name="Garbe J."/>
            <person name="Badalamenti J.P."/>
            <person name="Herman A."/>
            <person name="Mangelson H."/>
            <person name="Liachko I."/>
            <person name="Sullivan S."/>
            <person name="Sone E.D."/>
            <person name="Koren S."/>
            <person name="Silverstein K.A.T."/>
            <person name="Beckman K.B."/>
            <person name="Gohl D.M."/>
        </authorList>
    </citation>
    <scope>NUCLEOTIDE SEQUENCE</scope>
    <source>
        <strain evidence="1">Duluth1</strain>
        <tissue evidence="1">Whole animal</tissue>
    </source>
</reference>
<keyword evidence="2" id="KW-1185">Reference proteome</keyword>
<comment type="caution">
    <text evidence="1">The sequence shown here is derived from an EMBL/GenBank/DDBJ whole genome shotgun (WGS) entry which is preliminary data.</text>
</comment>
<evidence type="ECO:0000313" key="1">
    <source>
        <dbReference type="EMBL" id="KAH3877950.1"/>
    </source>
</evidence>
<sequence length="60" mass="6279">MAESVLNVLDGTTSAGRLRSSATLVGYTARNGTGLSVKTSPDKHVFTQLQVNIYSHGLTG</sequence>
<proteinExistence type="predicted"/>
<evidence type="ECO:0000313" key="2">
    <source>
        <dbReference type="Proteomes" id="UP000828390"/>
    </source>
</evidence>
<name>A0A9D4RT94_DREPO</name>
<accession>A0A9D4RT94</accession>
<reference evidence="1" key="2">
    <citation type="submission" date="2020-11" db="EMBL/GenBank/DDBJ databases">
        <authorList>
            <person name="McCartney M.A."/>
            <person name="Auch B."/>
            <person name="Kono T."/>
            <person name="Mallez S."/>
            <person name="Becker A."/>
            <person name="Gohl D.M."/>
            <person name="Silverstein K.A.T."/>
            <person name="Koren S."/>
            <person name="Bechman K.B."/>
            <person name="Herman A."/>
            <person name="Abrahante J.E."/>
            <person name="Garbe J."/>
        </authorList>
    </citation>
    <scope>NUCLEOTIDE SEQUENCE</scope>
    <source>
        <strain evidence="1">Duluth1</strain>
        <tissue evidence="1">Whole animal</tissue>
    </source>
</reference>
<dbReference type="AlphaFoldDB" id="A0A9D4RT94"/>
<gene>
    <name evidence="1" type="ORF">DPMN_001830</name>
</gene>
<dbReference type="Proteomes" id="UP000828390">
    <property type="component" value="Unassembled WGS sequence"/>
</dbReference>
<dbReference type="EMBL" id="JAIWYP010000001">
    <property type="protein sequence ID" value="KAH3877950.1"/>
    <property type="molecule type" value="Genomic_DNA"/>
</dbReference>
<protein>
    <submittedName>
        <fullName evidence="1">Uncharacterized protein</fullName>
    </submittedName>
</protein>